<reference evidence="2" key="1">
    <citation type="submission" date="2020-07" db="EMBL/GenBank/DDBJ databases">
        <title>Metabolic diversity and evolutionary history of the archaeal phylum ###Micrarchaeota### uncovered from a freshwater lake metagenome.</title>
        <authorList>
            <person name="Kadnikov V.V."/>
            <person name="Savvichev A.S."/>
            <person name="Mardanov A.V."/>
            <person name="Beletsky A.V."/>
            <person name="Chupakov A.V."/>
            <person name="Kokryatskaya N.M."/>
            <person name="Pimenov N.V."/>
            <person name="Ravin N.V."/>
        </authorList>
    </citation>
    <scope>NUCLEOTIDE SEQUENCE [LARGE SCALE GENOMIC DNA]</scope>
</reference>
<dbReference type="KEGG" id="flt:Sv326_0526"/>
<evidence type="ECO:0000313" key="2">
    <source>
        <dbReference type="Proteomes" id="UP000510821"/>
    </source>
</evidence>
<gene>
    <name evidence="1" type="ORF">Sv326_0526</name>
</gene>
<name>A0A7D6BSW9_FERL1</name>
<dbReference type="EMBL" id="CP058998">
    <property type="protein sequence ID" value="QLJ52701.1"/>
    <property type="molecule type" value="Genomic_DNA"/>
</dbReference>
<accession>A0A7D6BSW9</accession>
<proteinExistence type="predicted"/>
<dbReference type="Proteomes" id="UP000510821">
    <property type="component" value="Chromosome"/>
</dbReference>
<dbReference type="AlphaFoldDB" id="A0A7D6BSW9"/>
<sequence>MKNESIKACPRCGSVRLRALSLREGGIPGISEVSGLFYCNDCGKHVVPVIFQNMNEYRKFLKGLGGKTHI</sequence>
<organism evidence="1 2">
    <name type="scientific">Fermentimicrarchaeum limneticum</name>
    <dbReference type="NCBI Taxonomy" id="2795018"/>
    <lineage>
        <taxon>Archaea</taxon>
        <taxon>Candidatus Micrarchaeota</taxon>
        <taxon>Candidatus Fermentimicrarchaeales</taxon>
        <taxon>Candidatus Fermentimicrarchaeaceae</taxon>
        <taxon>Candidatus Fermentimicrarchaeum</taxon>
    </lineage>
</organism>
<evidence type="ECO:0000313" key="1">
    <source>
        <dbReference type="EMBL" id="QLJ52701.1"/>
    </source>
</evidence>
<protein>
    <submittedName>
        <fullName evidence="1">Uncharacterized protein</fullName>
    </submittedName>
</protein>